<name>A0A0C3BBZ7_SERVB</name>
<accession>A0A0C3BBZ7</accession>
<evidence type="ECO:0000313" key="2">
    <source>
        <dbReference type="Proteomes" id="UP000054097"/>
    </source>
</evidence>
<keyword evidence="2" id="KW-1185">Reference proteome</keyword>
<dbReference type="AlphaFoldDB" id="A0A0C3BBZ7"/>
<dbReference type="HOGENOM" id="CLU_3070152_0_0_1"/>
<dbReference type="EMBL" id="KN824277">
    <property type="protein sequence ID" value="KIM34360.1"/>
    <property type="molecule type" value="Genomic_DNA"/>
</dbReference>
<proteinExistence type="predicted"/>
<gene>
    <name evidence="1" type="ORF">M408DRAFT_325778</name>
</gene>
<sequence length="53" mass="6189">MHRLFDIPSLCSQLHSRVGEYKETKLTAFYPEYTEFIGPPVFRSKPLITTTNQ</sequence>
<organism evidence="1 2">
    <name type="scientific">Serendipita vermifera MAFF 305830</name>
    <dbReference type="NCBI Taxonomy" id="933852"/>
    <lineage>
        <taxon>Eukaryota</taxon>
        <taxon>Fungi</taxon>
        <taxon>Dikarya</taxon>
        <taxon>Basidiomycota</taxon>
        <taxon>Agaricomycotina</taxon>
        <taxon>Agaricomycetes</taxon>
        <taxon>Sebacinales</taxon>
        <taxon>Serendipitaceae</taxon>
        <taxon>Serendipita</taxon>
    </lineage>
</organism>
<dbReference type="Proteomes" id="UP000054097">
    <property type="component" value="Unassembled WGS sequence"/>
</dbReference>
<reference evidence="2" key="2">
    <citation type="submission" date="2015-01" db="EMBL/GenBank/DDBJ databases">
        <title>Evolutionary Origins and Diversification of the Mycorrhizal Mutualists.</title>
        <authorList>
            <consortium name="DOE Joint Genome Institute"/>
            <consortium name="Mycorrhizal Genomics Consortium"/>
            <person name="Kohler A."/>
            <person name="Kuo A."/>
            <person name="Nagy L.G."/>
            <person name="Floudas D."/>
            <person name="Copeland A."/>
            <person name="Barry K.W."/>
            <person name="Cichocki N."/>
            <person name="Veneault-Fourrey C."/>
            <person name="LaButti K."/>
            <person name="Lindquist E.A."/>
            <person name="Lipzen A."/>
            <person name="Lundell T."/>
            <person name="Morin E."/>
            <person name="Murat C."/>
            <person name="Riley R."/>
            <person name="Ohm R."/>
            <person name="Sun H."/>
            <person name="Tunlid A."/>
            <person name="Henrissat B."/>
            <person name="Grigoriev I.V."/>
            <person name="Hibbett D.S."/>
            <person name="Martin F."/>
        </authorList>
    </citation>
    <scope>NUCLEOTIDE SEQUENCE [LARGE SCALE GENOMIC DNA]</scope>
    <source>
        <strain evidence="2">MAFF 305830</strain>
    </source>
</reference>
<protein>
    <submittedName>
        <fullName evidence="1">Uncharacterized protein</fullName>
    </submittedName>
</protein>
<evidence type="ECO:0000313" key="1">
    <source>
        <dbReference type="EMBL" id="KIM34360.1"/>
    </source>
</evidence>
<reference evidence="1 2" key="1">
    <citation type="submission" date="2014-04" db="EMBL/GenBank/DDBJ databases">
        <authorList>
            <consortium name="DOE Joint Genome Institute"/>
            <person name="Kuo A."/>
            <person name="Zuccaro A."/>
            <person name="Kohler A."/>
            <person name="Nagy L.G."/>
            <person name="Floudas D."/>
            <person name="Copeland A."/>
            <person name="Barry K.W."/>
            <person name="Cichocki N."/>
            <person name="Veneault-Fourrey C."/>
            <person name="LaButti K."/>
            <person name="Lindquist E.A."/>
            <person name="Lipzen A."/>
            <person name="Lundell T."/>
            <person name="Morin E."/>
            <person name="Murat C."/>
            <person name="Sun H."/>
            <person name="Tunlid A."/>
            <person name="Henrissat B."/>
            <person name="Grigoriev I.V."/>
            <person name="Hibbett D.S."/>
            <person name="Martin F."/>
            <person name="Nordberg H.P."/>
            <person name="Cantor M.N."/>
            <person name="Hua S.X."/>
        </authorList>
    </citation>
    <scope>NUCLEOTIDE SEQUENCE [LARGE SCALE GENOMIC DNA]</scope>
    <source>
        <strain evidence="1 2">MAFF 305830</strain>
    </source>
</reference>